<keyword evidence="1" id="KW-0732">Signal</keyword>
<comment type="caution">
    <text evidence="2">The sequence shown here is derived from an EMBL/GenBank/DDBJ whole genome shotgun (WGS) entry which is preliminary data.</text>
</comment>
<dbReference type="AlphaFoldDB" id="A0A3N1Y2X4"/>
<accession>A0A3N1Y2X4</accession>
<protein>
    <recommendedName>
        <fullName evidence="4">TRAP transporter TAXI family solute receptor</fullName>
    </recommendedName>
</protein>
<proteinExistence type="predicted"/>
<dbReference type="CDD" id="cd13567">
    <property type="entry name" value="PBP2_TtGluBP"/>
    <property type="match status" value="1"/>
</dbReference>
<evidence type="ECO:0008006" key="4">
    <source>
        <dbReference type="Google" id="ProtNLM"/>
    </source>
</evidence>
<evidence type="ECO:0000313" key="3">
    <source>
        <dbReference type="Proteomes" id="UP000276634"/>
    </source>
</evidence>
<dbReference type="PANTHER" id="PTHR42941:SF1">
    <property type="entry name" value="SLL1037 PROTEIN"/>
    <property type="match status" value="1"/>
</dbReference>
<name>A0A3N1Y2X4_9GAMM</name>
<dbReference type="SUPFAM" id="SSF53850">
    <property type="entry name" value="Periplasmic binding protein-like II"/>
    <property type="match status" value="1"/>
</dbReference>
<dbReference type="EMBL" id="RJVI01000002">
    <property type="protein sequence ID" value="ROR32881.1"/>
    <property type="molecule type" value="Genomic_DNA"/>
</dbReference>
<evidence type="ECO:0000256" key="1">
    <source>
        <dbReference type="SAM" id="SignalP"/>
    </source>
</evidence>
<dbReference type="Pfam" id="PF16868">
    <property type="entry name" value="NMT1_3"/>
    <property type="match status" value="1"/>
</dbReference>
<dbReference type="PANTHER" id="PTHR42941">
    <property type="entry name" value="SLL1037 PROTEIN"/>
    <property type="match status" value="1"/>
</dbReference>
<keyword evidence="3" id="KW-1185">Reference proteome</keyword>
<organism evidence="2 3">
    <name type="scientific">Inmirania thermothiophila</name>
    <dbReference type="NCBI Taxonomy" id="1750597"/>
    <lineage>
        <taxon>Bacteria</taxon>
        <taxon>Pseudomonadati</taxon>
        <taxon>Pseudomonadota</taxon>
        <taxon>Gammaproteobacteria</taxon>
        <taxon>Chromatiales</taxon>
        <taxon>Ectothiorhodospiraceae</taxon>
        <taxon>Inmirania</taxon>
    </lineage>
</organism>
<gene>
    <name evidence="2" type="ORF">EDC57_2096</name>
</gene>
<feature type="signal peptide" evidence="1">
    <location>
        <begin position="1"/>
        <end position="24"/>
    </location>
</feature>
<evidence type="ECO:0000313" key="2">
    <source>
        <dbReference type="EMBL" id="ROR32881.1"/>
    </source>
</evidence>
<feature type="chain" id="PRO_5017988475" description="TRAP transporter TAXI family solute receptor" evidence="1">
    <location>
        <begin position="25"/>
        <end position="325"/>
    </location>
</feature>
<dbReference type="NCBIfam" id="TIGR02122">
    <property type="entry name" value="TRAP_TAXI"/>
    <property type="match status" value="1"/>
</dbReference>
<dbReference type="InterPro" id="IPR011852">
    <property type="entry name" value="TRAP_TAXI"/>
</dbReference>
<dbReference type="Gene3D" id="3.40.190.10">
    <property type="entry name" value="Periplasmic binding protein-like II"/>
    <property type="match status" value="2"/>
</dbReference>
<reference evidence="2 3" key="1">
    <citation type="submission" date="2018-11" db="EMBL/GenBank/DDBJ databases">
        <title>Genomic Encyclopedia of Type Strains, Phase IV (KMG-IV): sequencing the most valuable type-strain genomes for metagenomic binning, comparative biology and taxonomic classification.</title>
        <authorList>
            <person name="Goeker M."/>
        </authorList>
    </citation>
    <scope>NUCLEOTIDE SEQUENCE [LARGE SCALE GENOMIC DNA]</scope>
    <source>
        <strain evidence="2 3">DSM 100275</strain>
    </source>
</reference>
<dbReference type="RefSeq" id="WP_123401778.1">
    <property type="nucleotide sequence ID" value="NZ_RJVI01000002.1"/>
</dbReference>
<sequence>MRIPVRTLGALALAAAFAATPARAAQDLLIGGGSVTGVYYQVALQVCSLVNKYSDGKYNCVGRPALGSVFNINAVNRGLLDFGVAQSDRNWQAYTGNADWEGKPVKDLRSVFSVHPETVLLVTRKDTGIRSVTDLKGKRVNIGNPGSGQRGNAMDVLRLYGIDVDKDIQAEGLQQHDASRALVDRKIDAFFYTVGNPSAAIEEPANSTDIRIIPINSPAIKRFVAERPYYVMTKIPAGTYRGVDEDVETYAVKATVVTSAKASEQMVYDVVKIVFEHLDELRGAHAAFRHLQPEEMLGGLSAPFHPGALRYYRERGFRIPKTLAE</sequence>
<dbReference type="Proteomes" id="UP000276634">
    <property type="component" value="Unassembled WGS sequence"/>
</dbReference>
<dbReference type="OrthoDB" id="9780180at2"/>